<evidence type="ECO:0000313" key="1">
    <source>
        <dbReference type="EMBL" id="EDX72601.1"/>
    </source>
</evidence>
<dbReference type="AlphaFoldDB" id="B4VZM1"/>
<proteinExistence type="predicted"/>
<organism evidence="1 2">
    <name type="scientific">Coleofasciculus chthonoplastes PCC 7420</name>
    <dbReference type="NCBI Taxonomy" id="118168"/>
    <lineage>
        <taxon>Bacteria</taxon>
        <taxon>Bacillati</taxon>
        <taxon>Cyanobacteriota</taxon>
        <taxon>Cyanophyceae</taxon>
        <taxon>Coleofasciculales</taxon>
        <taxon>Coleofasciculaceae</taxon>
        <taxon>Coleofasciculus</taxon>
    </lineage>
</organism>
<dbReference type="HOGENOM" id="CLU_2536797_0_0_3"/>
<accession>B4VZM1</accession>
<name>B4VZM1_9CYAN</name>
<evidence type="ECO:0000313" key="2">
    <source>
        <dbReference type="Proteomes" id="UP000003835"/>
    </source>
</evidence>
<sequence length="83" mass="9764">MNQHRQLTNYGVIETNNRMMRQKLSLSRLRTLFNTYQTIRKNSQNPDFVLLKTIYSGRFQFGDLVSPNVMNHTGSDLPFIQDL</sequence>
<dbReference type="STRING" id="118168.MC7420_2509"/>
<gene>
    <name evidence="1" type="ORF">MC7420_2509</name>
</gene>
<dbReference type="EMBL" id="DS989863">
    <property type="protein sequence ID" value="EDX72601.1"/>
    <property type="molecule type" value="Genomic_DNA"/>
</dbReference>
<reference evidence="1 2" key="1">
    <citation type="submission" date="2008-07" db="EMBL/GenBank/DDBJ databases">
        <authorList>
            <person name="Tandeau de Marsac N."/>
            <person name="Ferriera S."/>
            <person name="Johnson J."/>
            <person name="Kravitz S."/>
            <person name="Beeson K."/>
            <person name="Sutton G."/>
            <person name="Rogers Y.-H."/>
            <person name="Friedman R."/>
            <person name="Frazier M."/>
            <person name="Venter J.C."/>
        </authorList>
    </citation>
    <scope>NUCLEOTIDE SEQUENCE [LARGE SCALE GENOMIC DNA]</scope>
    <source>
        <strain evidence="1 2">PCC 7420</strain>
    </source>
</reference>
<dbReference type="Proteomes" id="UP000003835">
    <property type="component" value="Unassembled WGS sequence"/>
</dbReference>
<keyword evidence="2" id="KW-1185">Reference proteome</keyword>
<protein>
    <submittedName>
        <fullName evidence="1">Uncharacterized protein</fullName>
    </submittedName>
</protein>